<reference evidence="3" key="2">
    <citation type="submission" date="2015-01" db="EMBL/GenBank/DDBJ databases">
        <title>Evolutionary Origins and Diversification of the Mycorrhizal Mutualists.</title>
        <authorList>
            <consortium name="DOE Joint Genome Institute"/>
            <consortium name="Mycorrhizal Genomics Consortium"/>
            <person name="Kohler A."/>
            <person name="Kuo A."/>
            <person name="Nagy L.G."/>
            <person name="Floudas D."/>
            <person name="Copeland A."/>
            <person name="Barry K.W."/>
            <person name="Cichocki N."/>
            <person name="Veneault-Fourrey C."/>
            <person name="LaButti K."/>
            <person name="Lindquist E.A."/>
            <person name="Lipzen A."/>
            <person name="Lundell T."/>
            <person name="Morin E."/>
            <person name="Murat C."/>
            <person name="Riley R."/>
            <person name="Ohm R."/>
            <person name="Sun H."/>
            <person name="Tunlid A."/>
            <person name="Henrissat B."/>
            <person name="Grigoriev I.V."/>
            <person name="Hibbett D.S."/>
            <person name="Martin F."/>
        </authorList>
    </citation>
    <scope>NUCLEOTIDE SEQUENCE [LARGE SCALE GENOMIC DNA]</scope>
    <source>
        <strain evidence="3">441</strain>
    </source>
</reference>
<evidence type="ECO:0000256" key="1">
    <source>
        <dbReference type="SAM" id="MobiDB-lite"/>
    </source>
</evidence>
<evidence type="ECO:0000313" key="2">
    <source>
        <dbReference type="EMBL" id="KIK27869.1"/>
    </source>
</evidence>
<name>A0A0C9ZP96_9AGAM</name>
<organism evidence="2 3">
    <name type="scientific">Pisolithus microcarpus 441</name>
    <dbReference type="NCBI Taxonomy" id="765257"/>
    <lineage>
        <taxon>Eukaryota</taxon>
        <taxon>Fungi</taxon>
        <taxon>Dikarya</taxon>
        <taxon>Basidiomycota</taxon>
        <taxon>Agaricomycotina</taxon>
        <taxon>Agaricomycetes</taxon>
        <taxon>Agaricomycetidae</taxon>
        <taxon>Boletales</taxon>
        <taxon>Sclerodermatineae</taxon>
        <taxon>Pisolithaceae</taxon>
        <taxon>Pisolithus</taxon>
    </lineage>
</organism>
<accession>A0A0C9ZP96</accession>
<evidence type="ECO:0000313" key="3">
    <source>
        <dbReference type="Proteomes" id="UP000054018"/>
    </source>
</evidence>
<keyword evidence="3" id="KW-1185">Reference proteome</keyword>
<dbReference type="AlphaFoldDB" id="A0A0C9ZP96"/>
<reference evidence="2 3" key="1">
    <citation type="submission" date="2014-04" db="EMBL/GenBank/DDBJ databases">
        <authorList>
            <consortium name="DOE Joint Genome Institute"/>
            <person name="Kuo A."/>
            <person name="Kohler A."/>
            <person name="Costa M.D."/>
            <person name="Nagy L.G."/>
            <person name="Floudas D."/>
            <person name="Copeland A."/>
            <person name="Barry K.W."/>
            <person name="Cichocki N."/>
            <person name="Veneault-Fourrey C."/>
            <person name="LaButti K."/>
            <person name="Lindquist E.A."/>
            <person name="Lipzen A."/>
            <person name="Lundell T."/>
            <person name="Morin E."/>
            <person name="Murat C."/>
            <person name="Sun H."/>
            <person name="Tunlid A."/>
            <person name="Henrissat B."/>
            <person name="Grigoriev I.V."/>
            <person name="Hibbett D.S."/>
            <person name="Martin F."/>
            <person name="Nordberg H.P."/>
            <person name="Cantor M.N."/>
            <person name="Hua S.X."/>
        </authorList>
    </citation>
    <scope>NUCLEOTIDE SEQUENCE [LARGE SCALE GENOMIC DNA]</scope>
    <source>
        <strain evidence="2 3">441</strain>
    </source>
</reference>
<proteinExistence type="predicted"/>
<sequence>MINVGTGPHFSILPDVSLIVDLMRGSMMVSGWLSQPPRNTTGGGFRTGSYPSG</sequence>
<feature type="region of interest" description="Disordered" evidence="1">
    <location>
        <begin position="32"/>
        <end position="53"/>
    </location>
</feature>
<dbReference type="EMBL" id="KN833694">
    <property type="protein sequence ID" value="KIK27869.1"/>
    <property type="molecule type" value="Genomic_DNA"/>
</dbReference>
<dbReference type="Proteomes" id="UP000054018">
    <property type="component" value="Unassembled WGS sequence"/>
</dbReference>
<protein>
    <submittedName>
        <fullName evidence="2">Unplaced genomic scaffold scaffold_10, whole genome shotgun sequence</fullName>
    </submittedName>
</protein>
<gene>
    <name evidence="2" type="ORF">PISMIDRAFT_674172</name>
</gene>
<dbReference type="HOGENOM" id="CLU_3069552_0_0_1"/>